<evidence type="ECO:0000259" key="5">
    <source>
        <dbReference type="PROSITE" id="PS50975"/>
    </source>
</evidence>
<keyword evidence="1" id="KW-0436">Ligase</keyword>
<dbReference type="Gene3D" id="3.30.1490.20">
    <property type="entry name" value="ATP-grasp fold, A domain"/>
    <property type="match status" value="1"/>
</dbReference>
<dbReference type="InterPro" id="IPR011761">
    <property type="entry name" value="ATP-grasp"/>
</dbReference>
<dbReference type="FunFam" id="3.30.1490.20:FF:000020">
    <property type="entry name" value="Protein lysine acetyltransferase"/>
    <property type="match status" value="1"/>
</dbReference>
<dbReference type="AlphaFoldDB" id="A0A7C4H8A5"/>
<evidence type="ECO:0000256" key="2">
    <source>
        <dbReference type="ARBA" id="ARBA00022741"/>
    </source>
</evidence>
<feature type="domain" description="ATP-grasp" evidence="5">
    <location>
        <begin position="24"/>
        <end position="60"/>
    </location>
</feature>
<dbReference type="EMBL" id="DTBE01000085">
    <property type="protein sequence ID" value="HGQ59729.1"/>
    <property type="molecule type" value="Genomic_DNA"/>
</dbReference>
<protein>
    <submittedName>
        <fullName evidence="6">Acetyl-CoA synthetase</fullName>
    </submittedName>
</protein>
<reference evidence="6" key="1">
    <citation type="journal article" date="2020" name="mSystems">
        <title>Genome- and Community-Level Interaction Insights into Carbon Utilization and Element Cycling Functions of Hydrothermarchaeota in Hydrothermal Sediment.</title>
        <authorList>
            <person name="Zhou Z."/>
            <person name="Liu Y."/>
            <person name="Xu W."/>
            <person name="Pan J."/>
            <person name="Luo Z.H."/>
            <person name="Li M."/>
        </authorList>
    </citation>
    <scope>NUCLEOTIDE SEQUENCE [LARGE SCALE GENOMIC DNA]</scope>
    <source>
        <strain evidence="7">SpSt-638</strain>
        <strain evidence="6">SpSt-642</strain>
    </source>
</reference>
<name>A0A7C4H8A5_STAMA</name>
<sequence length="233" mass="25605">MNPKDIVAKAISENRNKLLEHEAYALIKAYNIPVPEVDLAKTPDEAGEIAEKIGYPVVLKIVSPDITHKSDVGGVIVELYDKKSVVEAAYRIFENVSKKAPNARISGILVQKMVPYGLEVIVGGLRDSVFGAVVMFGLGGIFVEVLKDVSFRIAPIDHRDALEMINEIKSKRILEGYRNQPPVSKEAIANIIVNVGKLLIDLPIIESIDLNPIMAFPDKAIVADARIIIKMKQ</sequence>
<dbReference type="GO" id="GO:0016874">
    <property type="term" value="F:ligase activity"/>
    <property type="evidence" value="ECO:0007669"/>
    <property type="project" value="UniProtKB-KW"/>
</dbReference>
<dbReference type="PANTHER" id="PTHR43334:SF1">
    <property type="entry name" value="3-HYDROXYPROPIONATE--COA LIGASE [ADP-FORMING]"/>
    <property type="match status" value="1"/>
</dbReference>
<dbReference type="GO" id="GO:0046872">
    <property type="term" value="F:metal ion binding"/>
    <property type="evidence" value="ECO:0007669"/>
    <property type="project" value="InterPro"/>
</dbReference>
<keyword evidence="3 4" id="KW-0067">ATP-binding</keyword>
<comment type="caution">
    <text evidence="6">The sequence shown here is derived from an EMBL/GenBank/DDBJ whole genome shotgun (WGS) entry which is preliminary data.</text>
</comment>
<dbReference type="PROSITE" id="PS50975">
    <property type="entry name" value="ATP_GRASP"/>
    <property type="match status" value="1"/>
</dbReference>
<dbReference type="Pfam" id="PF13549">
    <property type="entry name" value="ATP-grasp_5"/>
    <property type="match status" value="1"/>
</dbReference>
<organism evidence="6">
    <name type="scientific">Staphylothermus marinus</name>
    <dbReference type="NCBI Taxonomy" id="2280"/>
    <lineage>
        <taxon>Archaea</taxon>
        <taxon>Thermoproteota</taxon>
        <taxon>Thermoprotei</taxon>
        <taxon>Desulfurococcales</taxon>
        <taxon>Desulfurococcaceae</taxon>
        <taxon>Staphylothermus</taxon>
    </lineage>
</organism>
<dbReference type="GO" id="GO:0005524">
    <property type="term" value="F:ATP binding"/>
    <property type="evidence" value="ECO:0007669"/>
    <property type="project" value="UniProtKB-UniRule"/>
</dbReference>
<evidence type="ECO:0000256" key="3">
    <source>
        <dbReference type="ARBA" id="ARBA00022840"/>
    </source>
</evidence>
<evidence type="ECO:0000313" key="6">
    <source>
        <dbReference type="EMBL" id="HGM58025.1"/>
    </source>
</evidence>
<dbReference type="SUPFAM" id="SSF56059">
    <property type="entry name" value="Glutathione synthetase ATP-binding domain-like"/>
    <property type="match status" value="1"/>
</dbReference>
<dbReference type="InterPro" id="IPR013815">
    <property type="entry name" value="ATP_grasp_subdomain_1"/>
</dbReference>
<proteinExistence type="predicted"/>
<dbReference type="PANTHER" id="PTHR43334">
    <property type="entry name" value="ACETATE--COA LIGASE [ADP-FORMING]"/>
    <property type="match status" value="1"/>
</dbReference>
<dbReference type="InterPro" id="IPR051538">
    <property type="entry name" value="Acyl-CoA_Synth/Transferase"/>
</dbReference>
<evidence type="ECO:0000256" key="1">
    <source>
        <dbReference type="ARBA" id="ARBA00022598"/>
    </source>
</evidence>
<dbReference type="EMBL" id="DTBJ01000004">
    <property type="protein sequence ID" value="HGM58025.1"/>
    <property type="molecule type" value="Genomic_DNA"/>
</dbReference>
<evidence type="ECO:0000256" key="4">
    <source>
        <dbReference type="PROSITE-ProRule" id="PRU00409"/>
    </source>
</evidence>
<gene>
    <name evidence="7" type="ORF">ENU09_03330</name>
    <name evidence="6" type="ORF">ENU14_00305</name>
</gene>
<keyword evidence="2 4" id="KW-0547">Nucleotide-binding</keyword>
<dbReference type="Gene3D" id="3.30.470.20">
    <property type="entry name" value="ATP-grasp fold, B domain"/>
    <property type="match status" value="1"/>
</dbReference>
<accession>A0A7C4H8A5</accession>
<evidence type="ECO:0000313" key="7">
    <source>
        <dbReference type="EMBL" id="HGQ59729.1"/>
    </source>
</evidence>